<feature type="compositionally biased region" description="Basic residues" evidence="8">
    <location>
        <begin position="752"/>
        <end position="761"/>
    </location>
</feature>
<dbReference type="SMART" id="SM00316">
    <property type="entry name" value="S1"/>
    <property type="match status" value="1"/>
</dbReference>
<evidence type="ECO:0000259" key="9">
    <source>
        <dbReference type="PROSITE" id="PS50126"/>
    </source>
</evidence>
<proteinExistence type="inferred from homology"/>
<dbReference type="CDD" id="cd04471">
    <property type="entry name" value="S1_RNase_R"/>
    <property type="match status" value="1"/>
</dbReference>
<comment type="caution">
    <text evidence="10">The sequence shown here is derived from an EMBL/GenBank/DDBJ whole genome shotgun (WGS) entry which is preliminary data.</text>
</comment>
<keyword evidence="11" id="KW-1185">Reference proteome</keyword>
<gene>
    <name evidence="7 10" type="primary">rnr</name>
    <name evidence="10" type="ORF">NG821_07180</name>
</gene>
<dbReference type="InterPro" id="IPR040476">
    <property type="entry name" value="CSD2"/>
</dbReference>
<evidence type="ECO:0000256" key="3">
    <source>
        <dbReference type="ARBA" id="ARBA00022722"/>
    </source>
</evidence>
<dbReference type="InterPro" id="IPR003029">
    <property type="entry name" value="S1_domain"/>
</dbReference>
<dbReference type="InterPro" id="IPR011805">
    <property type="entry name" value="RNase_R"/>
</dbReference>
<evidence type="ECO:0000256" key="7">
    <source>
        <dbReference type="HAMAP-Rule" id="MF_01895"/>
    </source>
</evidence>
<dbReference type="HAMAP" id="MF_01895">
    <property type="entry name" value="RNase_R"/>
    <property type="match status" value="1"/>
</dbReference>
<evidence type="ECO:0000313" key="10">
    <source>
        <dbReference type="EMBL" id="MCO6025621.1"/>
    </source>
</evidence>
<dbReference type="PANTHER" id="PTHR23355:SF9">
    <property type="entry name" value="DIS3-LIKE EXONUCLEASE 2"/>
    <property type="match status" value="1"/>
</dbReference>
<dbReference type="Gene3D" id="2.40.50.140">
    <property type="entry name" value="Nucleic acid-binding proteins"/>
    <property type="match status" value="1"/>
</dbReference>
<feature type="compositionally biased region" description="Basic residues" evidence="8">
    <location>
        <begin position="790"/>
        <end position="801"/>
    </location>
</feature>
<keyword evidence="3 7" id="KW-0540">Nuclease</keyword>
<dbReference type="Pfam" id="PF17876">
    <property type="entry name" value="CSD2"/>
    <property type="match status" value="1"/>
</dbReference>
<dbReference type="InterPro" id="IPR022966">
    <property type="entry name" value="RNase_II/R_CS"/>
</dbReference>
<comment type="function">
    <text evidence="7">3'-5' exoribonuclease that releases 5'-nucleoside monophosphates and is involved in maturation of structured RNAs.</text>
</comment>
<dbReference type="InterPro" id="IPR004476">
    <property type="entry name" value="RNase_II/RNase_R"/>
</dbReference>
<dbReference type="Pfam" id="PF00773">
    <property type="entry name" value="RNB"/>
    <property type="match status" value="1"/>
</dbReference>
<keyword evidence="4 7" id="KW-0378">Hydrolase</keyword>
<dbReference type="Pfam" id="PF00575">
    <property type="entry name" value="S1"/>
    <property type="match status" value="1"/>
</dbReference>
<evidence type="ECO:0000256" key="4">
    <source>
        <dbReference type="ARBA" id="ARBA00022801"/>
    </source>
</evidence>
<dbReference type="SMART" id="SM00955">
    <property type="entry name" value="RNB"/>
    <property type="match status" value="1"/>
</dbReference>
<dbReference type="PROSITE" id="PS50126">
    <property type="entry name" value="S1"/>
    <property type="match status" value="1"/>
</dbReference>
<feature type="compositionally biased region" description="Basic and acidic residues" evidence="8">
    <location>
        <begin position="762"/>
        <end position="789"/>
    </location>
</feature>
<keyword evidence="5 7" id="KW-0269">Exonuclease</keyword>
<dbReference type="NCBIfam" id="TIGR00358">
    <property type="entry name" value="3_prime_RNase"/>
    <property type="match status" value="1"/>
</dbReference>
<accession>A0ABT1BX23</accession>
<evidence type="ECO:0000256" key="1">
    <source>
        <dbReference type="ARBA" id="ARBA00001849"/>
    </source>
</evidence>
<evidence type="ECO:0000256" key="8">
    <source>
        <dbReference type="SAM" id="MobiDB-lite"/>
    </source>
</evidence>
<protein>
    <recommendedName>
        <fullName evidence="7">Ribonuclease R</fullName>
        <shortName evidence="7">RNase R</shortName>
        <ecNumber evidence="7">3.1.13.1</ecNumber>
    </recommendedName>
</protein>
<keyword evidence="2 7" id="KW-0963">Cytoplasm</keyword>
<comment type="catalytic activity">
    <reaction evidence="1 7">
        <text>Exonucleolytic cleavage in the 3'- to 5'-direction to yield nucleoside 5'-phosphates.</text>
        <dbReference type="EC" id="3.1.13.1"/>
    </reaction>
</comment>
<sequence length="801" mass="92200">MGKNKKGGKRMSEKRITEILEDFFSGNPGQTFNLKEVFHLLKLNTHPQKMQAIDAMDQMAYDDYLTKVDETSYKLNQNGQVQEGKFVRKANGKNSFIPDGGELPIFVSERNSLFAMGGDRVKVSIMARRPNRIKEAQVIEILQRAKDTFVGKLRVDKDLSYLVTPQTIFTNDIIIPKRKLKKGKTDDKAVVKITQWPDANHKNPIGEVVDILGPAGDNNVEMNSILAQYGLPYVYPKSVEQAADKITGEITPKDLKEREDYRKIWTCTIDPKDAKDFDDALSFRKLKDGLYEVGVHIADVSHFVKEGDIIDKEAQKRSTSVYLVDRTIPMLPERLCNFLCSLRADEEKFAYSAIFELDDEGNIKKFHIAHTLIKSNRRYCYEEVQQLLEDNGVVDGTGQPAPPAPKGGYKGQYADQLIMLDRLAKKLRSKRFKEGSVKFDTEELHFDIDETGKPIRCYYKHSKDANKLVEEFMLLANKSVAESIGKVPRGKKAKTLPYRIHDNPDPKKFETLKDFVVKFGYRMKSSSTKGATARSLNKLMDDVEDKPEGKLIQTVALRSMMKAKYSVHNIGHFGLGFDYYTHFTSPIRRYPDVMVHRLLTRYAEGGRSANEKHYEDLCEHCSDMEIIAQNAERDSIKYKMVEFMGAHLGEKYDAHISGITSYGVYAEIDENHCEGMIPIRDLDDDYYDFDEKNFCLIGRHHHHKYQLGDSIHIQVAQANLDKKQLDFMLLKNNKDKGMTESSSSTDNNSNKKGNRARRRHKEDRNKRNNEDRNKRNKEDRNKRNKEDKKKRNNRNNRHSEK</sequence>
<dbReference type="EMBL" id="JAMXLY010000022">
    <property type="protein sequence ID" value="MCO6025621.1"/>
    <property type="molecule type" value="Genomic_DNA"/>
</dbReference>
<name>A0ABT1BX23_9BACT</name>
<dbReference type="Proteomes" id="UP001204015">
    <property type="component" value="Unassembled WGS sequence"/>
</dbReference>
<dbReference type="NCBIfam" id="TIGR02063">
    <property type="entry name" value="RNase_R"/>
    <property type="match status" value="1"/>
</dbReference>
<evidence type="ECO:0000256" key="5">
    <source>
        <dbReference type="ARBA" id="ARBA00022839"/>
    </source>
</evidence>
<feature type="domain" description="S1 motif" evidence="9">
    <location>
        <begin position="649"/>
        <end position="730"/>
    </location>
</feature>
<reference evidence="10 11" key="1">
    <citation type="submission" date="2022-06" db="EMBL/GenBank/DDBJ databases">
        <title>A taxonomic note on the genus Prevotella: Description of four novel genera and emended description of the genera Hallella and Xylanibacter.</title>
        <authorList>
            <person name="Hitch T.C.A."/>
        </authorList>
    </citation>
    <scope>NUCLEOTIDE SEQUENCE [LARGE SCALE GENOMIC DNA]</scope>
    <source>
        <strain evidence="10 11">DSM 100619</strain>
    </source>
</reference>
<comment type="subcellular location">
    <subcellularLocation>
        <location evidence="7">Cytoplasm</location>
    </subcellularLocation>
</comment>
<dbReference type="EC" id="3.1.13.1" evidence="7"/>
<evidence type="ECO:0000256" key="2">
    <source>
        <dbReference type="ARBA" id="ARBA00022490"/>
    </source>
</evidence>
<dbReference type="InterPro" id="IPR012340">
    <property type="entry name" value="NA-bd_OB-fold"/>
</dbReference>
<keyword evidence="6 7" id="KW-0694">RNA-binding</keyword>
<feature type="compositionally biased region" description="Low complexity" evidence="8">
    <location>
        <begin position="741"/>
        <end position="750"/>
    </location>
</feature>
<dbReference type="InterPro" id="IPR001900">
    <property type="entry name" value="RNase_II/R"/>
</dbReference>
<evidence type="ECO:0000313" key="11">
    <source>
        <dbReference type="Proteomes" id="UP001204015"/>
    </source>
</evidence>
<dbReference type="SUPFAM" id="SSF50249">
    <property type="entry name" value="Nucleic acid-binding proteins"/>
    <property type="match status" value="3"/>
</dbReference>
<dbReference type="PANTHER" id="PTHR23355">
    <property type="entry name" value="RIBONUCLEASE"/>
    <property type="match status" value="1"/>
</dbReference>
<dbReference type="PROSITE" id="PS01175">
    <property type="entry name" value="RIBONUCLEASE_II"/>
    <property type="match status" value="1"/>
</dbReference>
<dbReference type="InterPro" id="IPR050180">
    <property type="entry name" value="RNR_Ribonuclease"/>
</dbReference>
<organism evidence="10 11">
    <name type="scientific">Segatella cerevisiae</name>
    <dbReference type="NCBI Taxonomy" id="2053716"/>
    <lineage>
        <taxon>Bacteria</taxon>
        <taxon>Pseudomonadati</taxon>
        <taxon>Bacteroidota</taxon>
        <taxon>Bacteroidia</taxon>
        <taxon>Bacteroidales</taxon>
        <taxon>Prevotellaceae</taxon>
        <taxon>Segatella</taxon>
    </lineage>
</organism>
<evidence type="ECO:0000256" key="6">
    <source>
        <dbReference type="ARBA" id="ARBA00022884"/>
    </source>
</evidence>
<comment type="similarity">
    <text evidence="7">Belongs to the RNR ribonuclease family. RNase R subfamily.</text>
</comment>
<feature type="region of interest" description="Disordered" evidence="8">
    <location>
        <begin position="734"/>
        <end position="801"/>
    </location>
</feature>